<dbReference type="InterPro" id="IPR001660">
    <property type="entry name" value="SAM"/>
</dbReference>
<dbReference type="Proteomes" id="UP001162156">
    <property type="component" value="Unassembled WGS sequence"/>
</dbReference>
<dbReference type="Gene3D" id="2.30.42.10">
    <property type="match status" value="1"/>
</dbReference>
<sequence length="420" mass="48101">MAYVNVKDWSVDQVTDWLKGLDNVILQYNTSFLNNGVTGHQLLNLRADDLEHLGVKTLGHQEIILEAVEHLRNFHFDLDKENLQMLALRLSCAANSLFKELLLVDDDCTMVQTQVMSDVHNIITTIKPLVCWLDRSPFVGDKDYIDNKTNLLQLGFEMATSAHRDIFSEKPVRTIRKICEKLAKMADHVIQEIMDPMILQPASLDLATLKKKEQELGFFILPNNHAIHQIADIKYGSPAHGSSKIEEGDEIVQVNYQTVVGWQRKKVMILLQESPPEIVLTLKKRPRHTKVYGQIYMKPYRLPSRKRSNQNWSTKWNDNLPSPRLLPILDLPPITISKVEKVTEVVDVETELSSSDSEPPDSPLDVSCRMYPLKPRPILQRRNTITGATPTNKRPYPTVWLIKVPRSNGLRTKTEKYLCL</sequence>
<dbReference type="PANTHER" id="PTHR12844">
    <property type="entry name" value="CONNECTOR ENCHANCER OF KINASE SUPPRESSOR OF RAS"/>
    <property type="match status" value="1"/>
</dbReference>
<dbReference type="AlphaFoldDB" id="A0AAV8YJW3"/>
<evidence type="ECO:0000313" key="6">
    <source>
        <dbReference type="EMBL" id="KAJ8952100.1"/>
    </source>
</evidence>
<dbReference type="CDD" id="cd06748">
    <property type="entry name" value="PDZ_CNK1_2_3-like"/>
    <property type="match status" value="1"/>
</dbReference>
<dbReference type="SMART" id="SM00454">
    <property type="entry name" value="SAM"/>
    <property type="match status" value="1"/>
</dbReference>
<dbReference type="SUPFAM" id="SSF47769">
    <property type="entry name" value="SAM/Pointed domain"/>
    <property type="match status" value="1"/>
</dbReference>
<evidence type="ECO:0000256" key="1">
    <source>
        <dbReference type="ARBA" id="ARBA00009498"/>
    </source>
</evidence>
<dbReference type="FunFam" id="2.30.42.10:FF:000060">
    <property type="entry name" value="Connector enhancer of kinase suppressor of Ras 2"/>
    <property type="match status" value="1"/>
</dbReference>
<dbReference type="PROSITE" id="PS51290">
    <property type="entry name" value="CRIC"/>
    <property type="match status" value="1"/>
</dbReference>
<dbReference type="Pfam" id="PF00595">
    <property type="entry name" value="PDZ"/>
    <property type="match status" value="1"/>
</dbReference>
<dbReference type="Gene3D" id="1.10.150.50">
    <property type="entry name" value="Transcription Factor, Ets-1"/>
    <property type="match status" value="1"/>
</dbReference>
<dbReference type="CDD" id="cd09511">
    <property type="entry name" value="SAM_CNK1_2_3-suppressor"/>
    <property type="match status" value="1"/>
</dbReference>
<dbReference type="InterPro" id="IPR051566">
    <property type="entry name" value="CNKSR"/>
</dbReference>
<dbReference type="EMBL" id="JANEYF010002048">
    <property type="protein sequence ID" value="KAJ8952100.1"/>
    <property type="molecule type" value="Genomic_DNA"/>
</dbReference>
<name>A0AAV8YJW3_9CUCU</name>
<dbReference type="InterPro" id="IPR013761">
    <property type="entry name" value="SAM/pointed_sf"/>
</dbReference>
<dbReference type="PANTHER" id="PTHR12844:SF42">
    <property type="entry name" value="CONNECTOR ENHANCER OF KSR PROTEIN CNK"/>
    <property type="match status" value="1"/>
</dbReference>
<organism evidence="6 7">
    <name type="scientific">Rhamnusium bicolor</name>
    <dbReference type="NCBI Taxonomy" id="1586634"/>
    <lineage>
        <taxon>Eukaryota</taxon>
        <taxon>Metazoa</taxon>
        <taxon>Ecdysozoa</taxon>
        <taxon>Arthropoda</taxon>
        <taxon>Hexapoda</taxon>
        <taxon>Insecta</taxon>
        <taxon>Pterygota</taxon>
        <taxon>Neoptera</taxon>
        <taxon>Endopterygota</taxon>
        <taxon>Coleoptera</taxon>
        <taxon>Polyphaga</taxon>
        <taxon>Cucujiformia</taxon>
        <taxon>Chrysomeloidea</taxon>
        <taxon>Cerambycidae</taxon>
        <taxon>Lepturinae</taxon>
        <taxon>Rhagiini</taxon>
        <taxon>Rhamnusium</taxon>
    </lineage>
</organism>
<dbReference type="InterPro" id="IPR017874">
    <property type="entry name" value="CRIC_domain"/>
</dbReference>
<dbReference type="PROSITE" id="PS50106">
    <property type="entry name" value="PDZ"/>
    <property type="match status" value="1"/>
</dbReference>
<feature type="domain" description="SAM" evidence="3">
    <location>
        <begin position="9"/>
        <end position="74"/>
    </location>
</feature>
<dbReference type="InterPro" id="IPR001478">
    <property type="entry name" value="PDZ"/>
</dbReference>
<dbReference type="SUPFAM" id="SSF50156">
    <property type="entry name" value="PDZ domain-like"/>
    <property type="match status" value="1"/>
</dbReference>
<protein>
    <recommendedName>
        <fullName evidence="8">Connector enhancer of kinase suppressor of ras 3</fullName>
    </recommendedName>
</protein>
<evidence type="ECO:0000259" key="4">
    <source>
        <dbReference type="PROSITE" id="PS50106"/>
    </source>
</evidence>
<feature type="domain" description="CRIC" evidence="5">
    <location>
        <begin position="82"/>
        <end position="169"/>
    </location>
</feature>
<evidence type="ECO:0008006" key="8">
    <source>
        <dbReference type="Google" id="ProtNLM"/>
    </source>
</evidence>
<dbReference type="InterPro" id="IPR049628">
    <property type="entry name" value="CNK1-3_SAM"/>
</dbReference>
<evidence type="ECO:0000313" key="7">
    <source>
        <dbReference type="Proteomes" id="UP001162156"/>
    </source>
</evidence>
<dbReference type="InterPro" id="IPR036034">
    <property type="entry name" value="PDZ_sf"/>
</dbReference>
<dbReference type="PROSITE" id="PS50105">
    <property type="entry name" value="SAM_DOMAIN"/>
    <property type="match status" value="1"/>
</dbReference>
<dbReference type="SMART" id="SM00228">
    <property type="entry name" value="PDZ"/>
    <property type="match status" value="1"/>
</dbReference>
<evidence type="ECO:0000259" key="3">
    <source>
        <dbReference type="PROSITE" id="PS50105"/>
    </source>
</evidence>
<reference evidence="6" key="1">
    <citation type="journal article" date="2023" name="Insect Mol. Biol.">
        <title>Genome sequencing provides insights into the evolution of gene families encoding plant cell wall-degrading enzymes in longhorned beetles.</title>
        <authorList>
            <person name="Shin N.R."/>
            <person name="Okamura Y."/>
            <person name="Kirsch R."/>
            <person name="Pauchet Y."/>
        </authorList>
    </citation>
    <scope>NUCLEOTIDE SEQUENCE</scope>
    <source>
        <strain evidence="6">RBIC_L_NR</strain>
    </source>
</reference>
<accession>A0AAV8YJW3</accession>
<evidence type="ECO:0000259" key="5">
    <source>
        <dbReference type="PROSITE" id="PS51290"/>
    </source>
</evidence>
<comment type="similarity">
    <text evidence="1">Belongs to the CNKSR family.</text>
</comment>
<dbReference type="Pfam" id="PF00536">
    <property type="entry name" value="SAM_1"/>
    <property type="match status" value="1"/>
</dbReference>
<evidence type="ECO:0000256" key="2">
    <source>
        <dbReference type="ARBA" id="ARBA00022553"/>
    </source>
</evidence>
<dbReference type="Pfam" id="PF10534">
    <property type="entry name" value="CRIC_ras_sig"/>
    <property type="match status" value="1"/>
</dbReference>
<keyword evidence="7" id="KW-1185">Reference proteome</keyword>
<comment type="caution">
    <text evidence="6">The sequence shown here is derived from an EMBL/GenBank/DDBJ whole genome shotgun (WGS) entry which is preliminary data.</text>
</comment>
<feature type="domain" description="PDZ" evidence="4">
    <location>
        <begin position="206"/>
        <end position="286"/>
    </location>
</feature>
<gene>
    <name evidence="6" type="ORF">NQ314_007593</name>
</gene>
<keyword evidence="2" id="KW-0597">Phosphoprotein</keyword>
<proteinExistence type="inferred from homology"/>